<evidence type="ECO:0000313" key="2">
    <source>
        <dbReference type="Proteomes" id="UP000283063"/>
    </source>
</evidence>
<dbReference type="AlphaFoldDB" id="A0A3T0N5L5"/>
<dbReference type="SUPFAM" id="SSF51004">
    <property type="entry name" value="C-terminal (heme d1) domain of cytochrome cd1-nitrite reductase"/>
    <property type="match status" value="1"/>
</dbReference>
<dbReference type="KEGG" id="sedi:EBB79_16500"/>
<organism evidence="1 2">
    <name type="scientific">Parasedimentitalea marina</name>
    <dbReference type="NCBI Taxonomy" id="2483033"/>
    <lineage>
        <taxon>Bacteria</taxon>
        <taxon>Pseudomonadati</taxon>
        <taxon>Pseudomonadota</taxon>
        <taxon>Alphaproteobacteria</taxon>
        <taxon>Rhodobacterales</taxon>
        <taxon>Paracoccaceae</taxon>
        <taxon>Parasedimentitalea</taxon>
    </lineage>
</organism>
<dbReference type="Pfam" id="PF08309">
    <property type="entry name" value="LVIVD"/>
    <property type="match status" value="3"/>
</dbReference>
<name>A0A3T0N5L5_9RHOB</name>
<accession>A0A3T0N5L5</accession>
<dbReference type="RefSeq" id="WP_127749868.1">
    <property type="nucleotide sequence ID" value="NZ_CP033219.1"/>
</dbReference>
<reference evidence="1 2" key="1">
    <citation type="submission" date="2018-10" db="EMBL/GenBank/DDBJ databases">
        <title>Parasedimentitalea marina sp. nov., a psychrophilic bacterium isolated from deep seawater of the New Britain Trench.</title>
        <authorList>
            <person name="Cao J."/>
        </authorList>
    </citation>
    <scope>NUCLEOTIDE SEQUENCE [LARGE SCALE GENOMIC DNA]</scope>
    <source>
        <strain evidence="1 2">W43</strain>
    </source>
</reference>
<dbReference type="Proteomes" id="UP000283063">
    <property type="component" value="Chromosome"/>
</dbReference>
<evidence type="ECO:0000313" key="1">
    <source>
        <dbReference type="EMBL" id="AZV79318.1"/>
    </source>
</evidence>
<sequence length="419" mass="46577">MANRDVLTPDYARNMRILGHCDQGGRGDGVQVMVSGGYAYVGHLFSNGWSVIDVRDPRKPTFVKHYPQPGATWSQHLQTHGDLLLVVNMKDMLRDDGVETGDYYKGSIGDKIDTSGGDQSYSAGMRVYDIKDRANPVEIGFMPLEGLGLHRIWYTGGQWAYVSALPPGFTDDIFIIVDMSDPTNPKPVSKLWIPGMNAEAGEVPDWDPKHRYALHHAIIKGDLACGAWRDGGLTTMDVSDRHNPKMLSHVNFSPPFAGGTHNALALPDRNLLVVVEEAVFDDLEDGVKRNWVFDITDPANPISISTLPIPDDFDYATKGGQFGPHNIHENRPESFQSSDIIFVTYQNAGLRVYDIRDPFRPKEIAALVPPAPETLMDHRPDRPKIVDTTDVFVDENGLIYITDFNAGLYILEMDEGLLD</sequence>
<dbReference type="OrthoDB" id="8375at2"/>
<dbReference type="InterPro" id="IPR011048">
    <property type="entry name" value="Haem_d1_sf"/>
</dbReference>
<dbReference type="InterPro" id="IPR013211">
    <property type="entry name" value="LVIVD"/>
</dbReference>
<protein>
    <submittedName>
        <fullName evidence="1">Uncharacterized protein</fullName>
    </submittedName>
</protein>
<keyword evidence="2" id="KW-1185">Reference proteome</keyword>
<dbReference type="EMBL" id="CP033219">
    <property type="protein sequence ID" value="AZV79318.1"/>
    <property type="molecule type" value="Genomic_DNA"/>
</dbReference>
<proteinExistence type="predicted"/>
<gene>
    <name evidence="1" type="ORF">EBB79_16500</name>
</gene>